<organism evidence="8 9">
    <name type="scientific">Prevotella herbatica</name>
    <dbReference type="NCBI Taxonomy" id="2801997"/>
    <lineage>
        <taxon>Bacteria</taxon>
        <taxon>Pseudomonadati</taxon>
        <taxon>Bacteroidota</taxon>
        <taxon>Bacteroidia</taxon>
        <taxon>Bacteroidales</taxon>
        <taxon>Prevotellaceae</taxon>
        <taxon>Prevotella</taxon>
    </lineage>
</organism>
<keyword evidence="2 6" id="KW-0963">Cytoplasm</keyword>
<dbReference type="EMBL" id="AP024484">
    <property type="protein sequence ID" value="BCS84388.1"/>
    <property type="molecule type" value="Genomic_DNA"/>
</dbReference>
<dbReference type="InterPro" id="IPR037004">
    <property type="entry name" value="Exonuc_VII_ssu_sf"/>
</dbReference>
<keyword evidence="9" id="KW-1185">Reference proteome</keyword>
<dbReference type="RefSeq" id="WP_207154563.1">
    <property type="nucleotide sequence ID" value="NZ_AP024484.1"/>
</dbReference>
<dbReference type="InterPro" id="IPR003761">
    <property type="entry name" value="Exonuc_VII_S"/>
</dbReference>
<comment type="function">
    <text evidence="6">Bidirectionally degrades single-stranded DNA into large acid-insoluble oligonucleotides, which are then degraded further into small acid-soluble oligonucleotides.</text>
</comment>
<evidence type="ECO:0000256" key="2">
    <source>
        <dbReference type="ARBA" id="ARBA00022490"/>
    </source>
</evidence>
<accession>A0ABM7NVJ2</accession>
<keyword evidence="4 6" id="KW-0378">Hydrolase</keyword>
<keyword evidence="3 6" id="KW-0540">Nuclease</keyword>
<comment type="subunit">
    <text evidence="6">Heterooligomer composed of large and small subunits.</text>
</comment>
<evidence type="ECO:0000256" key="7">
    <source>
        <dbReference type="SAM" id="Coils"/>
    </source>
</evidence>
<dbReference type="EC" id="3.1.11.6" evidence="6"/>
<reference evidence="8 9" key="1">
    <citation type="journal article" date="2022" name="Int. J. Syst. Evol. Microbiol.">
        <title>Prevotella herbatica sp. nov., a plant polysaccharide-decomposing anaerobic bacterium isolated from a methanogenic reactor.</title>
        <authorList>
            <person name="Uek A."/>
            <person name="Tonouchi A."/>
            <person name="Kaku N."/>
            <person name="Ueki K."/>
        </authorList>
    </citation>
    <scope>NUCLEOTIDE SEQUENCE [LARGE SCALE GENOMIC DNA]</scope>
    <source>
        <strain evidence="8 9">WR041</strain>
    </source>
</reference>
<sequence>MAKEEFKYEEAVRQLESIVEKLENDELDIDSMSDNLKKAQKLIKLCKDKLTKTDDEINKILEKDKK</sequence>
<evidence type="ECO:0000256" key="3">
    <source>
        <dbReference type="ARBA" id="ARBA00022722"/>
    </source>
</evidence>
<evidence type="ECO:0000256" key="5">
    <source>
        <dbReference type="ARBA" id="ARBA00022839"/>
    </source>
</evidence>
<evidence type="ECO:0000256" key="6">
    <source>
        <dbReference type="HAMAP-Rule" id="MF_00337"/>
    </source>
</evidence>
<keyword evidence="7" id="KW-0175">Coiled coil</keyword>
<feature type="coiled-coil region" evidence="7">
    <location>
        <begin position="5"/>
        <end position="56"/>
    </location>
</feature>
<comment type="subcellular location">
    <subcellularLocation>
        <location evidence="6">Cytoplasm</location>
    </subcellularLocation>
</comment>
<comment type="similarity">
    <text evidence="1 6">Belongs to the XseB family.</text>
</comment>
<protein>
    <recommendedName>
        <fullName evidence="6">Exodeoxyribonuclease 7 small subunit</fullName>
        <ecNumber evidence="6">3.1.11.6</ecNumber>
    </recommendedName>
    <alternativeName>
        <fullName evidence="6">Exodeoxyribonuclease VII small subunit</fullName>
        <shortName evidence="6">Exonuclease VII small subunit</shortName>
    </alternativeName>
</protein>
<evidence type="ECO:0000313" key="9">
    <source>
        <dbReference type="Proteomes" id="UP001319045"/>
    </source>
</evidence>
<dbReference type="NCBIfam" id="TIGR01280">
    <property type="entry name" value="xseB"/>
    <property type="match status" value="1"/>
</dbReference>
<proteinExistence type="inferred from homology"/>
<dbReference type="SUPFAM" id="SSF116842">
    <property type="entry name" value="XseB-like"/>
    <property type="match status" value="1"/>
</dbReference>
<dbReference type="Proteomes" id="UP001319045">
    <property type="component" value="Chromosome"/>
</dbReference>
<dbReference type="Gene3D" id="1.10.287.1040">
    <property type="entry name" value="Exonuclease VII, small subunit"/>
    <property type="match status" value="1"/>
</dbReference>
<gene>
    <name evidence="6" type="primary">xseB</name>
    <name evidence="8" type="ORF">prwr041_02810</name>
</gene>
<evidence type="ECO:0000256" key="1">
    <source>
        <dbReference type="ARBA" id="ARBA00009998"/>
    </source>
</evidence>
<evidence type="ECO:0000256" key="4">
    <source>
        <dbReference type="ARBA" id="ARBA00022801"/>
    </source>
</evidence>
<dbReference type="Pfam" id="PF02609">
    <property type="entry name" value="Exonuc_VII_S"/>
    <property type="match status" value="1"/>
</dbReference>
<keyword evidence="5 6" id="KW-0269">Exonuclease</keyword>
<dbReference type="HAMAP" id="MF_00337">
    <property type="entry name" value="Exonuc_7_S"/>
    <property type="match status" value="1"/>
</dbReference>
<comment type="catalytic activity">
    <reaction evidence="6">
        <text>Exonucleolytic cleavage in either 5'- to 3'- or 3'- to 5'-direction to yield nucleoside 5'-phosphates.</text>
        <dbReference type="EC" id="3.1.11.6"/>
    </reaction>
</comment>
<evidence type="ECO:0000313" key="8">
    <source>
        <dbReference type="EMBL" id="BCS84388.1"/>
    </source>
</evidence>
<name>A0ABM7NVJ2_9BACT</name>